<dbReference type="InterPro" id="IPR050678">
    <property type="entry name" value="DNA_Partitioning_ATPase"/>
</dbReference>
<dbReference type="SUPFAM" id="SSF52540">
    <property type="entry name" value="P-loop containing nucleoside triphosphate hydrolases"/>
    <property type="match status" value="1"/>
</dbReference>
<reference evidence="2" key="2">
    <citation type="submission" date="2022-09" db="EMBL/GenBank/DDBJ databases">
        <title>Intensive care unit water sources are persistently colonized with multi-drug resistant bacteria and are the site of extensive horizontal gene transfer of antibiotic resistance genes.</title>
        <authorList>
            <person name="Diorio-Toth L."/>
        </authorList>
    </citation>
    <scope>NUCLEOTIDE SEQUENCE</scope>
    <source>
        <strain evidence="2">GD03843</strain>
    </source>
</reference>
<dbReference type="RefSeq" id="WP_100853994.1">
    <property type="nucleotide sequence ID" value="NZ_CADIJT010000003.1"/>
</dbReference>
<dbReference type="Proteomes" id="UP001161094">
    <property type="component" value="Unassembled WGS sequence"/>
</dbReference>
<dbReference type="CDD" id="cd02042">
    <property type="entry name" value="ParAB_family"/>
    <property type="match status" value="1"/>
</dbReference>
<sequence length="283" mass="30864">MPHVIAVASTKGGVTKTTTCANLAGIFADFGMQVLLFDADEQNSLTKYYPIEHRAEHGLTRVVTRGGLVTEDCISKTSIQGIDIVCSDAVSGNLQTWLKDREDRLLILRRAVRRSAAVDKYHVIIIDTQGAAGELQKTAAMAADVILSPIKPDVLSAAEFADGTLRMMDSLNSLSDFGTDFRSGDLYVVISALERNNNARQVADQIRRSFAGHKQVKGILNTVVPHAAAYTAAATARVPVHQYDRRKVDKAPWDVMHRLAWELFPALSGIYVDGQGQAEEVEA</sequence>
<proteinExistence type="predicted"/>
<reference evidence="3 4" key="1">
    <citation type="submission" date="2018-02" db="EMBL/GenBank/DDBJ databases">
        <title>Draft Genome of Achromobacter spanius stain 6.</title>
        <authorList>
            <person name="Gunasekera T.S."/>
            <person name="Radwan O."/>
            <person name="Ruiz O.N."/>
        </authorList>
    </citation>
    <scope>NUCLEOTIDE SEQUENCE [LARGE SCALE GENOMIC DNA]</scope>
    <source>
        <strain evidence="3 4">6</strain>
    </source>
</reference>
<accession>A0A2K8S073</accession>
<evidence type="ECO:0000313" key="3">
    <source>
        <dbReference type="EMBL" id="PPA77544.1"/>
    </source>
</evidence>
<dbReference type="Gene3D" id="3.40.50.300">
    <property type="entry name" value="P-loop containing nucleotide triphosphate hydrolases"/>
    <property type="match status" value="1"/>
</dbReference>
<organism evidence="3 4">
    <name type="scientific">Achromobacter spanius</name>
    <dbReference type="NCBI Taxonomy" id="217203"/>
    <lineage>
        <taxon>Bacteria</taxon>
        <taxon>Pseudomonadati</taxon>
        <taxon>Pseudomonadota</taxon>
        <taxon>Betaproteobacteria</taxon>
        <taxon>Burkholderiales</taxon>
        <taxon>Alcaligenaceae</taxon>
        <taxon>Achromobacter</taxon>
    </lineage>
</organism>
<dbReference type="GeneID" id="92905895"/>
<dbReference type="OrthoDB" id="5288747at2"/>
<dbReference type="EMBL" id="PREU01000002">
    <property type="protein sequence ID" value="PPA77544.1"/>
    <property type="molecule type" value="Genomic_DNA"/>
</dbReference>
<gene>
    <name evidence="3" type="ORF">C4E15_05870</name>
    <name evidence="2" type="ORF">N5D93_06370</name>
</gene>
<dbReference type="AlphaFoldDB" id="A0A2K8S073"/>
<comment type="caution">
    <text evidence="3">The sequence shown here is derived from an EMBL/GenBank/DDBJ whole genome shotgun (WGS) entry which is preliminary data.</text>
</comment>
<feature type="domain" description="AAA" evidence="1">
    <location>
        <begin position="3"/>
        <end position="156"/>
    </location>
</feature>
<evidence type="ECO:0000313" key="2">
    <source>
        <dbReference type="EMBL" id="MDH0735427.1"/>
    </source>
</evidence>
<dbReference type="Proteomes" id="UP000239990">
    <property type="component" value="Unassembled WGS sequence"/>
</dbReference>
<evidence type="ECO:0000313" key="4">
    <source>
        <dbReference type="Proteomes" id="UP000239990"/>
    </source>
</evidence>
<dbReference type="KEGG" id="asw:CVS48_08110"/>
<dbReference type="InterPro" id="IPR027417">
    <property type="entry name" value="P-loop_NTPase"/>
</dbReference>
<dbReference type="EMBL" id="JAOCDZ010000003">
    <property type="protein sequence ID" value="MDH0735427.1"/>
    <property type="molecule type" value="Genomic_DNA"/>
</dbReference>
<dbReference type="PANTHER" id="PTHR13696">
    <property type="entry name" value="P-LOOP CONTAINING NUCLEOSIDE TRIPHOSPHATE HYDROLASE"/>
    <property type="match status" value="1"/>
</dbReference>
<protein>
    <submittedName>
        <fullName evidence="3">ParA family protein</fullName>
    </submittedName>
</protein>
<name>A0A2K8S073_9BURK</name>
<dbReference type="InterPro" id="IPR025669">
    <property type="entry name" value="AAA_dom"/>
</dbReference>
<dbReference type="PANTHER" id="PTHR13696:SF96">
    <property type="entry name" value="COBQ_COBB_MIND_PARA NUCLEOTIDE BINDING DOMAIN-CONTAINING PROTEIN"/>
    <property type="match status" value="1"/>
</dbReference>
<evidence type="ECO:0000259" key="1">
    <source>
        <dbReference type="Pfam" id="PF13614"/>
    </source>
</evidence>
<dbReference type="Pfam" id="PF13614">
    <property type="entry name" value="AAA_31"/>
    <property type="match status" value="1"/>
</dbReference>